<evidence type="ECO:0000256" key="2">
    <source>
        <dbReference type="ARBA" id="ARBA00022723"/>
    </source>
</evidence>
<feature type="domain" description="C2H2-type" evidence="11">
    <location>
        <begin position="459"/>
        <end position="481"/>
    </location>
</feature>
<feature type="region of interest" description="Disordered" evidence="10">
    <location>
        <begin position="479"/>
        <end position="526"/>
    </location>
</feature>
<feature type="compositionally biased region" description="Polar residues" evidence="10">
    <location>
        <begin position="320"/>
        <end position="329"/>
    </location>
</feature>
<keyword evidence="5" id="KW-0862">Zinc</keyword>
<keyword evidence="6" id="KW-0805">Transcription regulation</keyword>
<keyword evidence="8" id="KW-0539">Nucleus</keyword>
<evidence type="ECO:0000256" key="1">
    <source>
        <dbReference type="ARBA" id="ARBA00004123"/>
    </source>
</evidence>
<evidence type="ECO:0000313" key="12">
    <source>
        <dbReference type="EMBL" id="CAL8125156.1"/>
    </source>
</evidence>
<evidence type="ECO:0000259" key="11">
    <source>
        <dbReference type="PROSITE" id="PS50157"/>
    </source>
</evidence>
<feature type="region of interest" description="Disordered" evidence="10">
    <location>
        <begin position="320"/>
        <end position="348"/>
    </location>
</feature>
<evidence type="ECO:0000256" key="4">
    <source>
        <dbReference type="ARBA" id="ARBA00022771"/>
    </source>
</evidence>
<feature type="compositionally biased region" description="Low complexity" evidence="10">
    <location>
        <begin position="679"/>
        <end position="697"/>
    </location>
</feature>
<evidence type="ECO:0000256" key="6">
    <source>
        <dbReference type="ARBA" id="ARBA00023015"/>
    </source>
</evidence>
<gene>
    <name evidence="12" type="ORF">ODALV1_LOCUS20873</name>
</gene>
<keyword evidence="3" id="KW-0677">Repeat</keyword>
<evidence type="ECO:0000256" key="8">
    <source>
        <dbReference type="ARBA" id="ARBA00023242"/>
    </source>
</evidence>
<comment type="subcellular location">
    <subcellularLocation>
        <location evidence="1">Nucleus</location>
    </subcellularLocation>
</comment>
<feature type="compositionally biased region" description="Polar residues" evidence="10">
    <location>
        <begin position="507"/>
        <end position="519"/>
    </location>
</feature>
<dbReference type="InterPro" id="IPR036236">
    <property type="entry name" value="Znf_C2H2_sf"/>
</dbReference>
<sequence length="697" mass="75792">MEASLSKLLLPTPSSLVSPSHHHYPSALSLLCPSSSSSSVASSLLSPSTGSHSLFFNELTSSAAAATAIGMSSPPLIHPAALFHWAKLLKMKEQQELGSHISHLPQQHQQHSSAAAAAAVVQAMLEQQHHQAKMQPLLSPSTMPLALTGNKSKSAFSPVASTKVSSGGATVIPDMDLLKMHSPTAGGYASSRHQYHHHHHHQRENMGIIATPEASPVLKNNRIPLASKFQEDNDEEEQGLDLSIRNVAASKTSLINRNRESSKKLMVSPGNFLRSPISALAGADLSSGIRKRASPLQTPEQQPLRKSISMGRLNKSQMNDNDITVVTPPQSLPVKGKKGLPKPTRKTKAVRRLQFDEDKSSPVSGTIIRDIRDVNAQKNEIGNDEDCKYEETAIGIQITRRGDIDPEFNTVKVTEETKAELAKIENKIGAFICRLCEEEYEDAFGLARHRCACIVHVEYRCPECDKVFSCPANLASHRRWHKPRGNNVNANSRGAKGEGKGAKNSKSRSASTPDNNNIPNEKPGVTLLSPSVELREWILKPSSIGTAPVEESDRLMASPSFNCDDERNNNNGPVDLAYKEQKKHRAPEFEYNCVICRKKFHNQLDFQGHLASHFVAESQTSTPIPSSSSSSSGSARYIGLNNTHKSHRGLTSAWNDNNGSSPLPSPILRHPQSPNTNNSRSPLTSPISSSSSTQGSL</sequence>
<evidence type="ECO:0000256" key="10">
    <source>
        <dbReference type="SAM" id="MobiDB-lite"/>
    </source>
</evidence>
<feature type="region of interest" description="Disordered" evidence="10">
    <location>
        <begin position="620"/>
        <end position="697"/>
    </location>
</feature>
<reference evidence="12 13" key="1">
    <citation type="submission" date="2024-08" db="EMBL/GenBank/DDBJ databases">
        <authorList>
            <person name="Cucini C."/>
            <person name="Frati F."/>
        </authorList>
    </citation>
    <scope>NUCLEOTIDE SEQUENCE [LARGE SCALE GENOMIC DNA]</scope>
</reference>
<dbReference type="EMBL" id="CAXLJM020000069">
    <property type="protein sequence ID" value="CAL8125156.1"/>
    <property type="molecule type" value="Genomic_DNA"/>
</dbReference>
<keyword evidence="13" id="KW-1185">Reference proteome</keyword>
<feature type="compositionally biased region" description="Polar residues" evidence="10">
    <location>
        <begin position="652"/>
        <end position="662"/>
    </location>
</feature>
<evidence type="ECO:0000256" key="7">
    <source>
        <dbReference type="ARBA" id="ARBA00023163"/>
    </source>
</evidence>
<dbReference type="PROSITE" id="PS50157">
    <property type="entry name" value="ZINC_FINGER_C2H2_2"/>
    <property type="match status" value="1"/>
</dbReference>
<feature type="compositionally biased region" description="Low complexity" evidence="10">
    <location>
        <begin position="620"/>
        <end position="634"/>
    </location>
</feature>
<dbReference type="Gene3D" id="3.30.160.60">
    <property type="entry name" value="Classic Zinc Finger"/>
    <property type="match status" value="1"/>
</dbReference>
<keyword evidence="2" id="KW-0479">Metal-binding</keyword>
<dbReference type="SUPFAM" id="SSF57667">
    <property type="entry name" value="beta-beta-alpha zinc fingers"/>
    <property type="match status" value="1"/>
</dbReference>
<evidence type="ECO:0000313" key="13">
    <source>
        <dbReference type="Proteomes" id="UP001642540"/>
    </source>
</evidence>
<organism evidence="12 13">
    <name type="scientific">Orchesella dallaii</name>
    <dbReference type="NCBI Taxonomy" id="48710"/>
    <lineage>
        <taxon>Eukaryota</taxon>
        <taxon>Metazoa</taxon>
        <taxon>Ecdysozoa</taxon>
        <taxon>Arthropoda</taxon>
        <taxon>Hexapoda</taxon>
        <taxon>Collembola</taxon>
        <taxon>Entomobryomorpha</taxon>
        <taxon>Entomobryoidea</taxon>
        <taxon>Orchesellidae</taxon>
        <taxon>Orchesellinae</taxon>
        <taxon>Orchesella</taxon>
    </lineage>
</organism>
<evidence type="ECO:0000256" key="3">
    <source>
        <dbReference type="ARBA" id="ARBA00022737"/>
    </source>
</evidence>
<evidence type="ECO:0000256" key="9">
    <source>
        <dbReference type="PROSITE-ProRule" id="PRU00042"/>
    </source>
</evidence>
<feature type="compositionally biased region" description="Basic residues" evidence="10">
    <location>
        <begin position="335"/>
        <end position="348"/>
    </location>
</feature>
<dbReference type="Proteomes" id="UP001642540">
    <property type="component" value="Unassembled WGS sequence"/>
</dbReference>
<protein>
    <recommendedName>
        <fullName evidence="11">C2H2-type domain-containing protein</fullName>
    </recommendedName>
</protein>
<dbReference type="SMART" id="SM00355">
    <property type="entry name" value="ZnF_C2H2"/>
    <property type="match status" value="3"/>
</dbReference>
<proteinExistence type="predicted"/>
<name>A0ABP1RC15_9HEXA</name>
<keyword evidence="7" id="KW-0804">Transcription</keyword>
<dbReference type="InterPro" id="IPR042972">
    <property type="entry name" value="INSM1/2"/>
</dbReference>
<dbReference type="PANTHER" id="PTHR15065">
    <property type="entry name" value="INSULINOMA-ASSOCIATED 1"/>
    <property type="match status" value="1"/>
</dbReference>
<evidence type="ECO:0000256" key="5">
    <source>
        <dbReference type="ARBA" id="ARBA00022833"/>
    </source>
</evidence>
<dbReference type="InterPro" id="IPR013087">
    <property type="entry name" value="Znf_C2H2_type"/>
</dbReference>
<keyword evidence="4 9" id="KW-0863">Zinc-finger</keyword>
<accession>A0ABP1RC15</accession>
<dbReference type="PANTHER" id="PTHR15065:SF4">
    <property type="entry name" value="LD18634P"/>
    <property type="match status" value="1"/>
</dbReference>
<comment type="caution">
    <text evidence="12">The sequence shown here is derived from an EMBL/GenBank/DDBJ whole genome shotgun (WGS) entry which is preliminary data.</text>
</comment>
<dbReference type="PROSITE" id="PS00028">
    <property type="entry name" value="ZINC_FINGER_C2H2_1"/>
    <property type="match status" value="2"/>
</dbReference>